<dbReference type="InterPro" id="IPR007627">
    <property type="entry name" value="RNA_pol_sigma70_r2"/>
</dbReference>
<feature type="domain" description="RNA polymerase sigma-70 region 2" evidence="5">
    <location>
        <begin position="2"/>
        <end position="66"/>
    </location>
</feature>
<evidence type="ECO:0000256" key="3">
    <source>
        <dbReference type="ARBA" id="ARBA00023082"/>
    </source>
</evidence>
<dbReference type="SUPFAM" id="SSF88946">
    <property type="entry name" value="Sigma2 domain of RNA polymerase sigma factors"/>
    <property type="match status" value="1"/>
</dbReference>
<comment type="similarity">
    <text evidence="1">Belongs to the sigma-70 factor family. ECF subfamily.</text>
</comment>
<protein>
    <submittedName>
        <fullName evidence="7">Uncharacterized protein</fullName>
    </submittedName>
</protein>
<sequence>MESYADTILRVSYTYLHNYADAEDICQEVLLKALAQEQPFRSEDHERAWVIRVAINLCKDQLRRAASRQQVALEDVPEPAAQPAQTEDEAHAAQSRVLDAVMALPQDMRIAIYLHYYEGYPMQAISAITGASEAAIAKRLSRARAQLRETLKGDDDVFDFA</sequence>
<gene>
    <name evidence="7" type="ORF">Pcatena_02780</name>
</gene>
<dbReference type="InterPro" id="IPR014284">
    <property type="entry name" value="RNA_pol_sigma-70_dom"/>
</dbReference>
<evidence type="ECO:0000313" key="8">
    <source>
        <dbReference type="Proteomes" id="UP000273154"/>
    </source>
</evidence>
<dbReference type="GeneID" id="88848426"/>
<keyword evidence="4" id="KW-0804">Transcription</keyword>
<dbReference type="Proteomes" id="UP000273154">
    <property type="component" value="Chromosome"/>
</dbReference>
<evidence type="ECO:0000256" key="4">
    <source>
        <dbReference type="ARBA" id="ARBA00023163"/>
    </source>
</evidence>
<keyword evidence="2" id="KW-0805">Transcription regulation</keyword>
<dbReference type="Gene3D" id="1.10.10.10">
    <property type="entry name" value="Winged helix-like DNA-binding domain superfamily/Winged helix DNA-binding domain"/>
    <property type="match status" value="1"/>
</dbReference>
<organism evidence="7 8">
    <name type="scientific">Parolsenella catena</name>
    <dbReference type="NCBI Taxonomy" id="2003188"/>
    <lineage>
        <taxon>Bacteria</taxon>
        <taxon>Bacillati</taxon>
        <taxon>Actinomycetota</taxon>
        <taxon>Coriobacteriia</taxon>
        <taxon>Coriobacteriales</taxon>
        <taxon>Atopobiaceae</taxon>
        <taxon>Parolsenella</taxon>
    </lineage>
</organism>
<dbReference type="SUPFAM" id="SSF88659">
    <property type="entry name" value="Sigma3 and sigma4 domains of RNA polymerase sigma factors"/>
    <property type="match status" value="1"/>
</dbReference>
<dbReference type="CDD" id="cd06171">
    <property type="entry name" value="Sigma70_r4"/>
    <property type="match status" value="1"/>
</dbReference>
<dbReference type="RefSeq" id="WP_232619865.1">
    <property type="nucleotide sequence ID" value="NZ_AP019367.1"/>
</dbReference>
<keyword evidence="8" id="KW-1185">Reference proteome</keyword>
<dbReference type="InterPro" id="IPR013324">
    <property type="entry name" value="RNA_pol_sigma_r3/r4-like"/>
</dbReference>
<evidence type="ECO:0000256" key="1">
    <source>
        <dbReference type="ARBA" id="ARBA00010641"/>
    </source>
</evidence>
<keyword evidence="3" id="KW-0731">Sigma factor</keyword>
<proteinExistence type="inferred from homology"/>
<evidence type="ECO:0000313" key="7">
    <source>
        <dbReference type="EMBL" id="BBH49691.1"/>
    </source>
</evidence>
<dbReference type="PANTHER" id="PTHR43133:SF60">
    <property type="entry name" value="RNA POLYMERASE SIGMA FACTOR SIGV"/>
    <property type="match status" value="1"/>
</dbReference>
<dbReference type="EMBL" id="AP019367">
    <property type="protein sequence ID" value="BBH49691.1"/>
    <property type="molecule type" value="Genomic_DNA"/>
</dbReference>
<dbReference type="Pfam" id="PF04542">
    <property type="entry name" value="Sigma70_r2"/>
    <property type="match status" value="1"/>
</dbReference>
<accession>A0A3G9JW42</accession>
<name>A0A3G9JW42_9ACTN</name>
<dbReference type="GO" id="GO:0003677">
    <property type="term" value="F:DNA binding"/>
    <property type="evidence" value="ECO:0007669"/>
    <property type="project" value="InterPro"/>
</dbReference>
<dbReference type="NCBIfam" id="TIGR02937">
    <property type="entry name" value="sigma70-ECF"/>
    <property type="match status" value="1"/>
</dbReference>
<dbReference type="Gene3D" id="1.10.1740.10">
    <property type="match status" value="1"/>
</dbReference>
<dbReference type="Pfam" id="PF08281">
    <property type="entry name" value="Sigma70_r4_2"/>
    <property type="match status" value="1"/>
</dbReference>
<evidence type="ECO:0000259" key="6">
    <source>
        <dbReference type="Pfam" id="PF08281"/>
    </source>
</evidence>
<dbReference type="AlphaFoldDB" id="A0A3G9JW42"/>
<dbReference type="InterPro" id="IPR036388">
    <property type="entry name" value="WH-like_DNA-bd_sf"/>
</dbReference>
<dbReference type="GO" id="GO:0006352">
    <property type="term" value="P:DNA-templated transcription initiation"/>
    <property type="evidence" value="ECO:0007669"/>
    <property type="project" value="InterPro"/>
</dbReference>
<reference evidence="8" key="1">
    <citation type="submission" date="2018-11" db="EMBL/GenBank/DDBJ databases">
        <title>Comparative genomics of Parolsenella catena and Libanicoccus massiliensis: Reclassification of Libanicoccus massiliensis as Parolsenella massiliensis comb. nov.</title>
        <authorList>
            <person name="Sakamoto M."/>
            <person name="Ikeyama N."/>
            <person name="Murakami T."/>
            <person name="Mori H."/>
            <person name="Yuki M."/>
            <person name="Ohkuma M."/>
        </authorList>
    </citation>
    <scope>NUCLEOTIDE SEQUENCE [LARGE SCALE GENOMIC DNA]</scope>
    <source>
        <strain evidence="8">JCM 31932</strain>
    </source>
</reference>
<dbReference type="GO" id="GO:0016987">
    <property type="term" value="F:sigma factor activity"/>
    <property type="evidence" value="ECO:0007669"/>
    <property type="project" value="UniProtKB-KW"/>
</dbReference>
<evidence type="ECO:0000259" key="5">
    <source>
        <dbReference type="Pfam" id="PF04542"/>
    </source>
</evidence>
<dbReference type="PANTHER" id="PTHR43133">
    <property type="entry name" value="RNA POLYMERASE ECF-TYPE SIGMA FACTO"/>
    <property type="match status" value="1"/>
</dbReference>
<feature type="domain" description="RNA polymerase sigma factor 70 region 4 type 2" evidence="6">
    <location>
        <begin position="96"/>
        <end position="147"/>
    </location>
</feature>
<dbReference type="InterPro" id="IPR013325">
    <property type="entry name" value="RNA_pol_sigma_r2"/>
</dbReference>
<dbReference type="KEGG" id="pcat:Pcatena_02780"/>
<dbReference type="InterPro" id="IPR013249">
    <property type="entry name" value="RNA_pol_sigma70_r4_t2"/>
</dbReference>
<dbReference type="InterPro" id="IPR039425">
    <property type="entry name" value="RNA_pol_sigma-70-like"/>
</dbReference>
<evidence type="ECO:0000256" key="2">
    <source>
        <dbReference type="ARBA" id="ARBA00023015"/>
    </source>
</evidence>